<dbReference type="Proteomes" id="UP001149140">
    <property type="component" value="Unassembled WGS sequence"/>
</dbReference>
<accession>A0A9X3MWN1</accession>
<reference evidence="1" key="1">
    <citation type="submission" date="2022-10" db="EMBL/GenBank/DDBJ databases">
        <title>The WGS of Solirubrobacter ginsenosidimutans DSM 21036.</title>
        <authorList>
            <person name="Jiang Z."/>
        </authorList>
    </citation>
    <scope>NUCLEOTIDE SEQUENCE</scope>
    <source>
        <strain evidence="1">DSM 21036</strain>
    </source>
</reference>
<dbReference type="EMBL" id="JAPDOD010000030">
    <property type="protein sequence ID" value="MDA0164065.1"/>
    <property type="molecule type" value="Genomic_DNA"/>
</dbReference>
<name>A0A9X3MWN1_9ACTN</name>
<keyword evidence="2" id="KW-1185">Reference proteome</keyword>
<proteinExistence type="predicted"/>
<evidence type="ECO:0000313" key="1">
    <source>
        <dbReference type="EMBL" id="MDA0164065.1"/>
    </source>
</evidence>
<dbReference type="RefSeq" id="WP_270043315.1">
    <property type="nucleotide sequence ID" value="NZ_JAPDOD010000030.1"/>
</dbReference>
<dbReference type="AlphaFoldDB" id="A0A9X3MWN1"/>
<sequence length="190" mass="21908">MRTFDPVRIGRLETIAWVTYYRREWLRFLRAAVGLTYEAFHLGWWRTLYGAWLVLRANQLWAPVPDNDPDGAQRTMRRFYALVAARHGETFDVDEAARLEIEWWRVHRHHQRDDPSGSEQPLVDALAALWAHVYAVDAGALRQAAGERADAMRDSDRWVDAGCRLDSALIGQERAALIRSYAALLAVVHR</sequence>
<evidence type="ECO:0000313" key="2">
    <source>
        <dbReference type="Proteomes" id="UP001149140"/>
    </source>
</evidence>
<protein>
    <submittedName>
        <fullName evidence="1">Uncharacterized protein</fullName>
    </submittedName>
</protein>
<organism evidence="1 2">
    <name type="scientific">Solirubrobacter ginsenosidimutans</name>
    <dbReference type="NCBI Taxonomy" id="490573"/>
    <lineage>
        <taxon>Bacteria</taxon>
        <taxon>Bacillati</taxon>
        <taxon>Actinomycetota</taxon>
        <taxon>Thermoleophilia</taxon>
        <taxon>Solirubrobacterales</taxon>
        <taxon>Solirubrobacteraceae</taxon>
        <taxon>Solirubrobacter</taxon>
    </lineage>
</organism>
<comment type="caution">
    <text evidence="1">The sequence shown here is derived from an EMBL/GenBank/DDBJ whole genome shotgun (WGS) entry which is preliminary data.</text>
</comment>
<gene>
    <name evidence="1" type="ORF">OM076_27580</name>
</gene>